<sequence>MDDISKSETPFPHREGNLYNIHYLVHWCDGDIVGTIEKHIDWIRKVYEKMTPYVSSNPRGAYLNYGDLDLGSNGDDKRTAYSEAERWGLKYFKNNFKRLAIMKGEVNPNNFFAFEQSIPPLILDEGKRETD</sequence>
<dbReference type="PANTHER" id="PTHR32448">
    <property type="entry name" value="OS08G0158400 PROTEIN"/>
    <property type="match status" value="1"/>
</dbReference>
<organism evidence="4 5">
    <name type="scientific">Ziziphus jujuba</name>
    <name type="common">Chinese jujube</name>
    <name type="synonym">Ziziphus sativa</name>
    <dbReference type="NCBI Taxonomy" id="326968"/>
    <lineage>
        <taxon>Eukaryota</taxon>
        <taxon>Viridiplantae</taxon>
        <taxon>Streptophyta</taxon>
        <taxon>Embryophyta</taxon>
        <taxon>Tracheophyta</taxon>
        <taxon>Spermatophyta</taxon>
        <taxon>Magnoliopsida</taxon>
        <taxon>eudicotyledons</taxon>
        <taxon>Gunneridae</taxon>
        <taxon>Pentapetalae</taxon>
        <taxon>rosids</taxon>
        <taxon>fabids</taxon>
        <taxon>Rosales</taxon>
        <taxon>Rhamnaceae</taxon>
        <taxon>Paliureae</taxon>
        <taxon>Ziziphus</taxon>
    </lineage>
</organism>
<dbReference type="GO" id="GO:0050660">
    <property type="term" value="F:flavin adenine dinucleotide binding"/>
    <property type="evidence" value="ECO:0007669"/>
    <property type="project" value="InterPro"/>
</dbReference>
<dbReference type="RefSeq" id="XP_024927966.2">
    <property type="nucleotide sequence ID" value="XM_025072198.2"/>
</dbReference>
<dbReference type="InParanoid" id="A0A6P6G1K3"/>
<evidence type="ECO:0000256" key="2">
    <source>
        <dbReference type="ARBA" id="ARBA00022827"/>
    </source>
</evidence>
<keyword evidence="2" id="KW-0274">FAD</keyword>
<evidence type="ECO:0000313" key="4">
    <source>
        <dbReference type="Proteomes" id="UP001652623"/>
    </source>
</evidence>
<feature type="domain" description="Berberine/berberine-like" evidence="3">
    <location>
        <begin position="61"/>
        <end position="119"/>
    </location>
</feature>
<evidence type="ECO:0000313" key="5">
    <source>
        <dbReference type="RefSeq" id="XP_024927966.2"/>
    </source>
</evidence>
<protein>
    <submittedName>
        <fullName evidence="5">Berberine bridge enzyme-like 23</fullName>
    </submittedName>
</protein>
<keyword evidence="4" id="KW-1185">Reference proteome</keyword>
<dbReference type="InterPro" id="IPR016169">
    <property type="entry name" value="FAD-bd_PCMH_sub2"/>
</dbReference>
<reference evidence="4" key="1">
    <citation type="submission" date="2025-05" db="UniProtKB">
        <authorList>
            <consortium name="RefSeq"/>
        </authorList>
    </citation>
    <scope>NUCLEOTIDE SEQUENCE [LARGE SCALE GENOMIC DNA]</scope>
</reference>
<dbReference type="Pfam" id="PF08031">
    <property type="entry name" value="BBE"/>
    <property type="match status" value="1"/>
</dbReference>
<name>A0A6P6G1K3_ZIZJJ</name>
<evidence type="ECO:0000259" key="3">
    <source>
        <dbReference type="Pfam" id="PF08031"/>
    </source>
</evidence>
<dbReference type="Proteomes" id="UP001652623">
    <property type="component" value="Chromosome 1"/>
</dbReference>
<keyword evidence="1" id="KW-0285">Flavoprotein</keyword>
<dbReference type="AlphaFoldDB" id="A0A6P6G1K3"/>
<dbReference type="GeneID" id="112491082"/>
<dbReference type="GO" id="GO:0016491">
    <property type="term" value="F:oxidoreductase activity"/>
    <property type="evidence" value="ECO:0007669"/>
    <property type="project" value="InterPro"/>
</dbReference>
<evidence type="ECO:0000256" key="1">
    <source>
        <dbReference type="ARBA" id="ARBA00022630"/>
    </source>
</evidence>
<dbReference type="InterPro" id="IPR012951">
    <property type="entry name" value="BBE"/>
</dbReference>
<gene>
    <name evidence="5" type="primary">LOC112491082</name>
</gene>
<accession>A0A6P6G1K3</accession>
<dbReference type="KEGG" id="zju:112491082"/>
<reference evidence="5" key="2">
    <citation type="submission" date="2025-08" db="UniProtKB">
        <authorList>
            <consortium name="RefSeq"/>
        </authorList>
    </citation>
    <scope>IDENTIFICATION</scope>
    <source>
        <tissue evidence="5">Seedling</tissue>
    </source>
</reference>
<dbReference type="Gene3D" id="3.30.465.10">
    <property type="match status" value="1"/>
</dbReference>
<proteinExistence type="predicted"/>